<dbReference type="Pfam" id="PF01464">
    <property type="entry name" value="SLT"/>
    <property type="match status" value="1"/>
</dbReference>
<dbReference type="GO" id="GO:0000270">
    <property type="term" value="P:peptidoglycan metabolic process"/>
    <property type="evidence" value="ECO:0007669"/>
    <property type="project" value="InterPro"/>
</dbReference>
<dbReference type="InterPro" id="IPR008258">
    <property type="entry name" value="Transglycosylase_SLT_dom_1"/>
</dbReference>
<reference evidence="4" key="1">
    <citation type="submission" date="2020-10" db="EMBL/GenBank/DDBJ databases">
        <authorList>
            <person name="Gilroy R."/>
        </authorList>
    </citation>
    <scope>NUCLEOTIDE SEQUENCE</scope>
    <source>
        <strain evidence="4">CHK152-2994</strain>
    </source>
</reference>
<dbReference type="InterPro" id="IPR000189">
    <property type="entry name" value="Transglyc_AS"/>
</dbReference>
<proteinExistence type="inferred from homology"/>
<dbReference type="Gene3D" id="1.10.530.10">
    <property type="match status" value="1"/>
</dbReference>
<dbReference type="Gene3D" id="1.25.40.10">
    <property type="entry name" value="Tetratricopeptide repeat domain"/>
    <property type="match status" value="2"/>
</dbReference>
<dbReference type="InterPro" id="IPR011990">
    <property type="entry name" value="TPR-like_helical_dom_sf"/>
</dbReference>
<comment type="similarity">
    <text evidence="1">Belongs to the transglycosylase Slt family.</text>
</comment>
<dbReference type="InterPro" id="IPR023346">
    <property type="entry name" value="Lysozyme-like_dom_sf"/>
</dbReference>
<dbReference type="SUPFAM" id="SSF53955">
    <property type="entry name" value="Lysozyme-like"/>
    <property type="match status" value="1"/>
</dbReference>
<comment type="caution">
    <text evidence="4">The sequence shown here is derived from an EMBL/GenBank/DDBJ whole genome shotgun (WGS) entry which is preliminary data.</text>
</comment>
<dbReference type="PANTHER" id="PTHR37423:SF2">
    <property type="entry name" value="MEMBRANE-BOUND LYTIC MUREIN TRANSGLYCOSYLASE C"/>
    <property type="match status" value="1"/>
</dbReference>
<keyword evidence="2" id="KW-1133">Transmembrane helix</keyword>
<dbReference type="Pfam" id="PF13174">
    <property type="entry name" value="TPR_6"/>
    <property type="match status" value="1"/>
</dbReference>
<evidence type="ECO:0000313" key="4">
    <source>
        <dbReference type="EMBL" id="HIS83299.1"/>
    </source>
</evidence>
<name>A0A9D1FX26_9BACT</name>
<feature type="transmembrane region" description="Helical" evidence="2">
    <location>
        <begin position="7"/>
        <end position="28"/>
    </location>
</feature>
<reference evidence="4" key="2">
    <citation type="journal article" date="2021" name="PeerJ">
        <title>Extensive microbial diversity within the chicken gut microbiome revealed by metagenomics and culture.</title>
        <authorList>
            <person name="Gilroy R."/>
            <person name="Ravi A."/>
            <person name="Getino M."/>
            <person name="Pursley I."/>
            <person name="Horton D.L."/>
            <person name="Alikhan N.F."/>
            <person name="Baker D."/>
            <person name="Gharbi K."/>
            <person name="Hall N."/>
            <person name="Watson M."/>
            <person name="Adriaenssens E.M."/>
            <person name="Foster-Nyarko E."/>
            <person name="Jarju S."/>
            <person name="Secka A."/>
            <person name="Antonio M."/>
            <person name="Oren A."/>
            <person name="Chaudhuri R.R."/>
            <person name="La Ragione R."/>
            <person name="Hildebrand F."/>
            <person name="Pallen M.J."/>
        </authorList>
    </citation>
    <scope>NUCLEOTIDE SEQUENCE</scope>
    <source>
        <strain evidence="4">CHK152-2994</strain>
    </source>
</reference>
<organism evidence="4 5">
    <name type="scientific">Candidatus Scatenecus faecavium</name>
    <dbReference type="NCBI Taxonomy" id="2840915"/>
    <lineage>
        <taxon>Bacteria</taxon>
        <taxon>Candidatus Scatenecus</taxon>
    </lineage>
</organism>
<dbReference type="CDD" id="cd13401">
    <property type="entry name" value="Slt70-like"/>
    <property type="match status" value="1"/>
</dbReference>
<dbReference type="GO" id="GO:0008933">
    <property type="term" value="F:peptidoglycan lytic transglycosylase activity"/>
    <property type="evidence" value="ECO:0007669"/>
    <property type="project" value="InterPro"/>
</dbReference>
<keyword evidence="2" id="KW-0812">Transmembrane</keyword>
<protein>
    <submittedName>
        <fullName evidence="4">Transglycosylase SLT domain-containing protein</fullName>
    </submittedName>
</protein>
<dbReference type="Proteomes" id="UP000824139">
    <property type="component" value="Unassembled WGS sequence"/>
</dbReference>
<dbReference type="GO" id="GO:0016020">
    <property type="term" value="C:membrane"/>
    <property type="evidence" value="ECO:0007669"/>
    <property type="project" value="InterPro"/>
</dbReference>
<dbReference type="InterPro" id="IPR019734">
    <property type="entry name" value="TPR_rpt"/>
</dbReference>
<gene>
    <name evidence="4" type="ORF">IAD41_06825</name>
</gene>
<dbReference type="PANTHER" id="PTHR37423">
    <property type="entry name" value="SOLUBLE LYTIC MUREIN TRANSGLYCOSYLASE-RELATED"/>
    <property type="match status" value="1"/>
</dbReference>
<dbReference type="AlphaFoldDB" id="A0A9D1FX26"/>
<dbReference type="EMBL" id="DVJO01000153">
    <property type="protein sequence ID" value="HIS83299.1"/>
    <property type="molecule type" value="Genomic_DNA"/>
</dbReference>
<evidence type="ECO:0000313" key="5">
    <source>
        <dbReference type="Proteomes" id="UP000824139"/>
    </source>
</evidence>
<accession>A0A9D1FX26</accession>
<dbReference type="PROSITE" id="PS00922">
    <property type="entry name" value="TRANSGLYCOSYLASE"/>
    <property type="match status" value="1"/>
</dbReference>
<feature type="domain" description="Transglycosylase SLT" evidence="3">
    <location>
        <begin position="514"/>
        <end position="625"/>
    </location>
</feature>
<evidence type="ECO:0000256" key="2">
    <source>
        <dbReference type="SAM" id="Phobius"/>
    </source>
</evidence>
<evidence type="ECO:0000256" key="1">
    <source>
        <dbReference type="ARBA" id="ARBA00007734"/>
    </source>
</evidence>
<keyword evidence="2" id="KW-0472">Membrane</keyword>
<evidence type="ECO:0000259" key="3">
    <source>
        <dbReference type="Pfam" id="PF01464"/>
    </source>
</evidence>
<sequence length="659" mass="75721">MNTRDKIIISTAIIIFCFAGGIFFNKLYQTPAKSMQIYKSALEDYRNEDYSNSYYLFSKVSLLSDLKPAALYRQAECAREIGDNESAVKKYQFLFSKYRKNPLSLRSKYLAAQLLVNDNPKLARKYFEQIINDAPESDYAIAAEYYSGLITMNEYTKDENSIFPLSKKHDVEEHFRHYLKKAPGGRLAVNVVDNWLSIDTNISSDDYLLMANSLFKFGEYPRVKELLEHTNPAESWVLKAENLSVTGHKQEALAVLDDGLSSDTSYVSEEDIVNAVNLYFDLSSASKFQTANTLLSKLSDKGLDYVSSLKCKYSPSADKLQCYKNFYVTYPNGKYTDKALAEIFLAAVRANDTINAKKIGQDYLNKYIDKDDAPMVMFWMGKLAEKNRDYGEYMGIYKNVITSFPDNYYAYRAYLRLNHTANPVITDFIAPRPVEYPYNTKNITIKKIVELQDYEVLEEIAGSDEFIKSWILYQQGEYSRSMLIARNAMEKLETKPDKYDLRWRLVYPVHYYDVIKKYADRTGNNSPLMLALTREESYFNPEAASFAGAKGLMQLMPATAAEIAAKKGLGEYNLFDAESNIKLGNYYYAYIKSLLAGHDVSAIASYNGGIGSVTKWKESLYYNDTDDFVEQIPYDETQNYVKKVFRSYWNYIRIYNGNK</sequence>